<comment type="similarity">
    <text evidence="7">Belongs to the metallo-dependent hydrolases superfamily. HutI family.</text>
</comment>
<dbReference type="HAMAP" id="MF_00372">
    <property type="entry name" value="HutI"/>
    <property type="match status" value="1"/>
</dbReference>
<dbReference type="GO" id="GO:0019556">
    <property type="term" value="P:L-histidine catabolic process to glutamate and formamide"/>
    <property type="evidence" value="ECO:0007669"/>
    <property type="project" value="UniProtKB-UniRule"/>
</dbReference>
<feature type="binding site" evidence="7">
    <location>
        <position position="155"/>
    </location>
    <ligand>
        <name>4-imidazolone-5-propanoate</name>
        <dbReference type="ChEBI" id="CHEBI:77893"/>
    </ligand>
</feature>
<comment type="function">
    <text evidence="7">Catalyzes the hydrolytic cleavage of the carbon-nitrogen bond in imidazolone-5-propanoate to yield N-formimidoyl-L-glutamate. It is the third step in the universal histidine degradation pathway.</text>
</comment>
<accession>A0A2U3AJ57</accession>
<reference evidence="9 10" key="1">
    <citation type="submission" date="2018-05" db="EMBL/GenBank/DDBJ databases">
        <title>Kurthia sibirica genome sequence.</title>
        <authorList>
            <person name="Maclea K.S."/>
            <person name="Goen A.E."/>
        </authorList>
    </citation>
    <scope>NUCLEOTIDE SEQUENCE [LARGE SCALE GENOMIC DNA]</scope>
    <source>
        <strain evidence="9 10">ATCC 49154</strain>
    </source>
</reference>
<dbReference type="SUPFAM" id="SSF51338">
    <property type="entry name" value="Composite domain of metallo-dependent hydrolases"/>
    <property type="match status" value="1"/>
</dbReference>
<dbReference type="OrthoDB" id="9802793at2"/>
<dbReference type="PANTHER" id="PTHR42752:SF1">
    <property type="entry name" value="IMIDAZOLONEPROPIONASE-RELATED"/>
    <property type="match status" value="1"/>
</dbReference>
<feature type="binding site" evidence="7">
    <location>
        <position position="332"/>
    </location>
    <ligand>
        <name>4-imidazolone-5-propanoate</name>
        <dbReference type="ChEBI" id="CHEBI:77893"/>
    </ligand>
</feature>
<feature type="binding site" evidence="7">
    <location>
        <position position="155"/>
    </location>
    <ligand>
        <name>N-formimidoyl-L-glutamate</name>
        <dbReference type="ChEBI" id="CHEBI:58928"/>
    </ligand>
</feature>
<evidence type="ECO:0000256" key="2">
    <source>
        <dbReference type="ARBA" id="ARBA00022723"/>
    </source>
</evidence>
<comment type="catalytic activity">
    <reaction evidence="7">
        <text>4-imidazolone-5-propanoate + H2O = N-formimidoyl-L-glutamate</text>
        <dbReference type="Rhea" id="RHEA:23660"/>
        <dbReference type="ChEBI" id="CHEBI:15377"/>
        <dbReference type="ChEBI" id="CHEBI:58928"/>
        <dbReference type="ChEBI" id="CHEBI:77893"/>
        <dbReference type="EC" id="3.5.2.7"/>
    </reaction>
</comment>
<dbReference type="Gene3D" id="2.30.40.10">
    <property type="entry name" value="Urease, subunit C, domain 1"/>
    <property type="match status" value="1"/>
</dbReference>
<dbReference type="GO" id="GO:0005737">
    <property type="term" value="C:cytoplasm"/>
    <property type="evidence" value="ECO:0007669"/>
    <property type="project" value="UniProtKB-SubCell"/>
</dbReference>
<keyword evidence="4 7" id="KW-0369">Histidine metabolism</keyword>
<gene>
    <name evidence="7" type="primary">hutI</name>
    <name evidence="9" type="ORF">DEX24_12760</name>
</gene>
<feature type="binding site" evidence="7">
    <location>
        <position position="327"/>
    </location>
    <ligand>
        <name>Fe(3+)</name>
        <dbReference type="ChEBI" id="CHEBI:29034"/>
    </ligand>
</feature>
<evidence type="ECO:0000256" key="5">
    <source>
        <dbReference type="ARBA" id="ARBA00022833"/>
    </source>
</evidence>
<feature type="binding site" evidence="7">
    <location>
        <position position="83"/>
    </location>
    <ligand>
        <name>Zn(2+)</name>
        <dbReference type="ChEBI" id="CHEBI:29105"/>
    </ligand>
</feature>
<comment type="subcellular location">
    <subcellularLocation>
        <location evidence="7">Cytoplasm</location>
    </subcellularLocation>
</comment>
<comment type="cofactor">
    <cofactor evidence="7">
        <name>Zn(2+)</name>
        <dbReference type="ChEBI" id="CHEBI:29105"/>
    </cofactor>
    <cofactor evidence="7">
        <name>Fe(3+)</name>
        <dbReference type="ChEBI" id="CHEBI:29034"/>
    </cofactor>
    <text evidence="7">Binds 1 zinc or iron ion per subunit.</text>
</comment>
<organism evidence="9 10">
    <name type="scientific">Kurthia sibirica</name>
    <dbReference type="NCBI Taxonomy" id="202750"/>
    <lineage>
        <taxon>Bacteria</taxon>
        <taxon>Bacillati</taxon>
        <taxon>Bacillota</taxon>
        <taxon>Bacilli</taxon>
        <taxon>Bacillales</taxon>
        <taxon>Caryophanaceae</taxon>
        <taxon>Kurthia</taxon>
    </lineage>
</organism>
<feature type="binding site" evidence="7">
    <location>
        <position position="327"/>
    </location>
    <ligand>
        <name>Zn(2+)</name>
        <dbReference type="ChEBI" id="CHEBI:29105"/>
    </ligand>
</feature>
<dbReference type="UniPathway" id="UPA00379">
    <property type="reaction ID" value="UER00551"/>
</dbReference>
<feature type="binding site" evidence="7">
    <location>
        <position position="92"/>
    </location>
    <ligand>
        <name>4-imidazolone-5-propanoate</name>
        <dbReference type="ChEBI" id="CHEBI:77893"/>
    </ligand>
</feature>
<dbReference type="GO" id="GO:0050480">
    <property type="term" value="F:imidazolonepropionase activity"/>
    <property type="evidence" value="ECO:0007669"/>
    <property type="project" value="UniProtKB-UniRule"/>
</dbReference>
<feature type="domain" description="Amidohydrolase-related" evidence="8">
    <location>
        <begin position="74"/>
        <end position="413"/>
    </location>
</feature>
<feature type="binding site" evidence="7">
    <location>
        <position position="85"/>
    </location>
    <ligand>
        <name>Zn(2+)</name>
        <dbReference type="ChEBI" id="CHEBI:29105"/>
    </ligand>
</feature>
<dbReference type="GO" id="GO:0005506">
    <property type="term" value="F:iron ion binding"/>
    <property type="evidence" value="ECO:0007669"/>
    <property type="project" value="UniProtKB-UniRule"/>
</dbReference>
<dbReference type="InterPro" id="IPR006680">
    <property type="entry name" value="Amidohydro-rel"/>
</dbReference>
<feature type="binding site" evidence="7">
    <location>
        <position position="256"/>
    </location>
    <ligand>
        <name>4-imidazolone-5-propanoate</name>
        <dbReference type="ChEBI" id="CHEBI:77893"/>
    </ligand>
</feature>
<evidence type="ECO:0000313" key="10">
    <source>
        <dbReference type="Proteomes" id="UP000245938"/>
    </source>
</evidence>
<sequence>MKTFIKNIGQLATLASSKKGARKKEDMSNLAIIENGAILMKNGLIEAIGTTQELQSQYMNELKDALIFNANGKLVTPGLVDPHTHIAYGGSREQEFDLRLRGASYMDIMNAGGGIHATMRMTREATEDELVAQTAKRLDGFAKHGVTTVEGKSGYGMDLETELKQLRVMKRLQQSHALDIVPTFMGAHAVPKEYKGREDEFVDIIIRDMLPKVAQEKLAEFNDVFCEKDVYTPQQAERILEAGKKLGLVPKIHADEIVSYGGAELAAKVGAISAEHLLKVSDEGIRQMAEKNVIACLLPATALFLREEAAPGRKLIDEGVAVAISTDCNPGSSPTVSMPLVMNLACISMRLTPAEALTAATYNAAYAINRQEFIGSLEVGKKADVVLWDVASYEELQYLFGVNHVKSVWKSGKKIV</sequence>
<dbReference type="GO" id="GO:0008270">
    <property type="term" value="F:zinc ion binding"/>
    <property type="evidence" value="ECO:0007669"/>
    <property type="project" value="UniProtKB-UniRule"/>
</dbReference>
<dbReference type="PANTHER" id="PTHR42752">
    <property type="entry name" value="IMIDAZOLONEPROPIONASE"/>
    <property type="match status" value="1"/>
</dbReference>
<dbReference type="InterPro" id="IPR032466">
    <property type="entry name" value="Metal_Hydrolase"/>
</dbReference>
<evidence type="ECO:0000256" key="1">
    <source>
        <dbReference type="ARBA" id="ARBA00012864"/>
    </source>
</evidence>
<protein>
    <recommendedName>
        <fullName evidence="1 7">Imidazolonepropionase</fullName>
        <ecNumber evidence="1 7">3.5.2.7</ecNumber>
    </recommendedName>
    <alternativeName>
        <fullName evidence="7">Imidazolone-5-propionate hydrolase</fullName>
    </alternativeName>
</protein>
<feature type="binding site" evidence="7">
    <location>
        <position position="253"/>
    </location>
    <ligand>
        <name>Fe(3+)</name>
        <dbReference type="ChEBI" id="CHEBI:29034"/>
    </ligand>
</feature>
<dbReference type="CDD" id="cd01296">
    <property type="entry name" value="Imidazolone-5PH"/>
    <property type="match status" value="1"/>
</dbReference>
<dbReference type="Gene3D" id="3.20.20.140">
    <property type="entry name" value="Metal-dependent hydrolases"/>
    <property type="match status" value="1"/>
</dbReference>
<evidence type="ECO:0000256" key="3">
    <source>
        <dbReference type="ARBA" id="ARBA00022801"/>
    </source>
</evidence>
<keyword evidence="6 7" id="KW-0408">Iron</keyword>
<dbReference type="SUPFAM" id="SSF51556">
    <property type="entry name" value="Metallo-dependent hydrolases"/>
    <property type="match status" value="1"/>
</dbReference>
<evidence type="ECO:0000313" key="9">
    <source>
        <dbReference type="EMBL" id="PWI24568.1"/>
    </source>
</evidence>
<dbReference type="InterPro" id="IPR005920">
    <property type="entry name" value="HutI"/>
</dbReference>
<dbReference type="AlphaFoldDB" id="A0A2U3AJ57"/>
<feature type="binding site" evidence="7">
    <location>
        <position position="329"/>
    </location>
    <ligand>
        <name>N-formimidoyl-L-glutamate</name>
        <dbReference type="ChEBI" id="CHEBI:58928"/>
    </ligand>
</feature>
<proteinExistence type="inferred from homology"/>
<dbReference type="EC" id="3.5.2.7" evidence="1 7"/>
<feature type="binding site" evidence="7">
    <location>
        <position position="83"/>
    </location>
    <ligand>
        <name>Fe(3+)</name>
        <dbReference type="ChEBI" id="CHEBI:29034"/>
    </ligand>
</feature>
<dbReference type="RefSeq" id="WP_109306795.1">
    <property type="nucleotide sequence ID" value="NZ_BJUF01000010.1"/>
</dbReference>
<dbReference type="FunFam" id="3.20.20.140:FF:000007">
    <property type="entry name" value="Imidazolonepropionase"/>
    <property type="match status" value="1"/>
</dbReference>
<evidence type="ECO:0000259" key="8">
    <source>
        <dbReference type="Pfam" id="PF01979"/>
    </source>
</evidence>
<dbReference type="InterPro" id="IPR011059">
    <property type="entry name" value="Metal-dep_hydrolase_composite"/>
</dbReference>
<comment type="caution">
    <text evidence="9">The sequence shown here is derived from an EMBL/GenBank/DDBJ whole genome shotgun (WGS) entry which is preliminary data.</text>
</comment>
<evidence type="ECO:0000256" key="4">
    <source>
        <dbReference type="ARBA" id="ARBA00022808"/>
    </source>
</evidence>
<comment type="pathway">
    <text evidence="7">Amino-acid degradation; L-histidine degradation into L-glutamate; N-formimidoyl-L-glutamate from L-histidine: step 3/3.</text>
</comment>
<keyword evidence="3 7" id="KW-0378">Hydrolase</keyword>
<evidence type="ECO:0000256" key="6">
    <source>
        <dbReference type="ARBA" id="ARBA00023004"/>
    </source>
</evidence>
<dbReference type="Pfam" id="PF01979">
    <property type="entry name" value="Amidohydro_1"/>
    <property type="match status" value="1"/>
</dbReference>
<feature type="binding site" evidence="7">
    <location>
        <position position="188"/>
    </location>
    <ligand>
        <name>4-imidazolone-5-propanoate</name>
        <dbReference type="ChEBI" id="CHEBI:77893"/>
    </ligand>
</feature>
<dbReference type="GO" id="GO:0019557">
    <property type="term" value="P:L-histidine catabolic process to glutamate and formate"/>
    <property type="evidence" value="ECO:0007669"/>
    <property type="project" value="UniProtKB-UniPathway"/>
</dbReference>
<feature type="binding site" evidence="7">
    <location>
        <position position="253"/>
    </location>
    <ligand>
        <name>Zn(2+)</name>
        <dbReference type="ChEBI" id="CHEBI:29105"/>
    </ligand>
</feature>
<dbReference type="NCBIfam" id="TIGR01224">
    <property type="entry name" value="hutI"/>
    <property type="match status" value="1"/>
</dbReference>
<keyword evidence="2 7" id="KW-0479">Metal-binding</keyword>
<feature type="binding site" evidence="7">
    <location>
        <position position="331"/>
    </location>
    <ligand>
        <name>N-formimidoyl-L-glutamate</name>
        <dbReference type="ChEBI" id="CHEBI:58928"/>
    </ligand>
</feature>
<dbReference type="Proteomes" id="UP000245938">
    <property type="component" value="Unassembled WGS sequence"/>
</dbReference>
<keyword evidence="10" id="KW-1185">Reference proteome</keyword>
<name>A0A2U3AJ57_9BACL</name>
<evidence type="ECO:0000256" key="7">
    <source>
        <dbReference type="HAMAP-Rule" id="MF_00372"/>
    </source>
</evidence>
<feature type="binding site" evidence="7">
    <location>
        <position position="85"/>
    </location>
    <ligand>
        <name>Fe(3+)</name>
        <dbReference type="ChEBI" id="CHEBI:29034"/>
    </ligand>
</feature>
<keyword evidence="7" id="KW-0963">Cytoplasm</keyword>
<keyword evidence="5 7" id="KW-0862">Zinc</keyword>
<dbReference type="EMBL" id="QFVR01000019">
    <property type="protein sequence ID" value="PWI24568.1"/>
    <property type="molecule type" value="Genomic_DNA"/>
</dbReference>